<dbReference type="SUPFAM" id="SSF53167">
    <property type="entry name" value="Purine and uridine phosphorylases"/>
    <property type="match status" value="1"/>
</dbReference>
<keyword evidence="1" id="KW-0328">Glycosyltransferase</keyword>
<reference evidence="6 7" key="1">
    <citation type="submission" date="2021-11" db="EMBL/GenBank/DDBJ databases">
        <authorList>
            <person name="Islam A."/>
            <person name="Islam S."/>
            <person name="Flora M.S."/>
            <person name="Rahman M."/>
            <person name="Ziaur R.M."/>
            <person name="Epstein J.H."/>
            <person name="Hassan M."/>
            <person name="Klassen M."/>
            <person name="Woodard K."/>
            <person name="Webb A."/>
            <person name="Webby R.J."/>
            <person name="El Zowalaty M.E."/>
        </authorList>
    </citation>
    <scope>NUCLEOTIDE SEQUENCE [LARGE SCALE GENOMIC DNA]</scope>
    <source>
        <strain evidence="6">Pbs1</strain>
    </source>
</reference>
<evidence type="ECO:0000313" key="6">
    <source>
        <dbReference type="EMBL" id="CAH0522683.1"/>
    </source>
</evidence>
<dbReference type="Proteomes" id="UP001158986">
    <property type="component" value="Unassembled WGS sequence"/>
</dbReference>
<evidence type="ECO:0000256" key="2">
    <source>
        <dbReference type="ARBA" id="ARBA00022679"/>
    </source>
</evidence>
<dbReference type="InterPro" id="IPR035969">
    <property type="entry name" value="Rab-GAP_TBC_sf"/>
</dbReference>
<protein>
    <recommendedName>
        <fullName evidence="5">Rab-GAP TBC domain-containing protein</fullName>
    </recommendedName>
</protein>
<dbReference type="SUPFAM" id="SSF47923">
    <property type="entry name" value="Ypt/Rab-GAP domain of gyp1p"/>
    <property type="match status" value="4"/>
</dbReference>
<keyword evidence="2" id="KW-0808">Transferase</keyword>
<dbReference type="Pfam" id="PF00566">
    <property type="entry name" value="RabGAP-TBC"/>
    <property type="match status" value="2"/>
</dbReference>
<dbReference type="PANTHER" id="PTHR47219:SF20">
    <property type="entry name" value="TBC1 DOMAIN FAMILY MEMBER 2B"/>
    <property type="match status" value="1"/>
</dbReference>
<keyword evidence="7" id="KW-1185">Reference proteome</keyword>
<dbReference type="InterPro" id="IPR000845">
    <property type="entry name" value="Nucleoside_phosphorylase_d"/>
</dbReference>
<dbReference type="InterPro" id="IPR000195">
    <property type="entry name" value="Rab-GAP-TBC_dom"/>
</dbReference>
<gene>
    <name evidence="6" type="ORF">PBS001_LOCUS9108</name>
</gene>
<feature type="compositionally biased region" description="Basic and acidic residues" evidence="4">
    <location>
        <begin position="412"/>
        <end position="426"/>
    </location>
</feature>
<name>A0ABN8DFW8_9STRA</name>
<proteinExistence type="predicted"/>
<evidence type="ECO:0000256" key="3">
    <source>
        <dbReference type="ARBA" id="ARBA00022726"/>
    </source>
</evidence>
<feature type="region of interest" description="Disordered" evidence="4">
    <location>
        <begin position="383"/>
        <end position="435"/>
    </location>
</feature>
<dbReference type="EMBL" id="CAKLCB010000394">
    <property type="protein sequence ID" value="CAH0522683.1"/>
    <property type="molecule type" value="Genomic_DNA"/>
</dbReference>
<dbReference type="InterPro" id="IPR050302">
    <property type="entry name" value="Rab_GAP_TBC_domain"/>
</dbReference>
<dbReference type="PANTHER" id="PTHR47219">
    <property type="entry name" value="RAB GTPASE-ACTIVATING PROTEIN 1-LIKE"/>
    <property type="match status" value="1"/>
</dbReference>
<feature type="domain" description="Rab-GAP TBC" evidence="5">
    <location>
        <begin position="43"/>
        <end position="239"/>
    </location>
</feature>
<dbReference type="Pfam" id="PF01048">
    <property type="entry name" value="PNP_UDP_1"/>
    <property type="match status" value="1"/>
</dbReference>
<evidence type="ECO:0000256" key="1">
    <source>
        <dbReference type="ARBA" id="ARBA00022676"/>
    </source>
</evidence>
<dbReference type="Gene3D" id="1.10.472.80">
    <property type="entry name" value="Ypt/Rab-GAP domain of gyp1p, domain 3"/>
    <property type="match status" value="2"/>
</dbReference>
<accession>A0ABN8DFW8</accession>
<dbReference type="Gene3D" id="1.10.8.270">
    <property type="entry name" value="putative rabgap domain of human tbc1 domain family member 14 like domains"/>
    <property type="match status" value="2"/>
</dbReference>
<organism evidence="6 7">
    <name type="scientific">Peronospora belbahrii</name>
    <dbReference type="NCBI Taxonomy" id="622444"/>
    <lineage>
        <taxon>Eukaryota</taxon>
        <taxon>Sar</taxon>
        <taxon>Stramenopiles</taxon>
        <taxon>Oomycota</taxon>
        <taxon>Peronosporomycetes</taxon>
        <taxon>Peronosporales</taxon>
        <taxon>Peronosporaceae</taxon>
        <taxon>Peronospora</taxon>
    </lineage>
</organism>
<dbReference type="InterPro" id="IPR010044">
    <property type="entry name" value="MTAP"/>
</dbReference>
<evidence type="ECO:0000313" key="7">
    <source>
        <dbReference type="Proteomes" id="UP001158986"/>
    </source>
</evidence>
<dbReference type="InterPro" id="IPR035994">
    <property type="entry name" value="Nucleoside_phosphorylase_sf"/>
</dbReference>
<dbReference type="PROSITE" id="PS50086">
    <property type="entry name" value="TBC_RABGAP"/>
    <property type="match status" value="2"/>
</dbReference>
<sequence length="1256" mass="142922">MEIAWSQLREEARRLAQEIGQSGRGHHSLANSHVIWDAIRAHGVPREHREWVWPILLFNQGRKLQWQTEGSITYSQLLNEMDDELQVNVDVETSSSLDQAQEEAMERFHHLNPFQERKIRRILLAYAKSKDTFYYCHGMIESCVVLSTFLAEEDTFWCFRMLLEMLLPKYFDESVVDFHTDCLVLQELLHMHDSVLSKHLALLGVSIQLLCTKWFFSFFAESMPFDVVCRLYDIMFVDICSHQLGSKIVFSTSLAVLLYLSSALVEIRDVNVVLEVINEFCWTTLNEYSVAESFLDLINFIHDQLDDDELTRLRHKHKTQLAQEEEQRKMLQQNIQTSNSSRKKITADKQRSIEQHDYPRKGRIHSIKLLIQWKKHMIDYPDASKQQAKKRSSNRISSIGSSERSRCGRSSRTHESARLSRSSDEETRGEEDGEAVLEIVTIPSEKEMIARACQGITRIHRRRSRTSSMRNFALGGADALCLVSSCSLSLSNSILSNTSSTEEVEGLIQNGDLYIEDEETLWKWLRISGTLDVIVRHCMSGVPDAYRSWVWPLLINQLAAPSDLSRNLAAVKNDDEESLLDREIAKSIENDITRTRNLRNDQIVPMRQVLTAFAIRNRRVGYCQGMNEILVVLLKYLDEDQALRGLTLLIEVLLPAYHVDSMIGLHTDCAVMNTLMRQNDPELHAHLNELGLNMEILCTKWLVTCFLTSLPSFCGLKVIDMLLARSKEKERASRVLLGVGMSIFFTLRGTLLDAKDAGEVLLAINEYFACEMKKTTVEMDKFLHFCFVITDQLEPATVEELRLIHKDEVMERFAAFEAKKIEMRQQLEEAKAKQRSTASAPPSPSKPERLSTLSASSIMFSKSNGQNRMTGLSSYISNPLRSSHGSKAVLTGTGDDKESRKRYQRVNVLQTHHYFGEELEKMEDQLEDLAELYFRGKIDEKEHSCIRAQIVRKWCKGMNSPQSAMIRVQSVKRSYCVSNAGPDLLEVPVRGSFTDEADVMQRERKGSISIYGRMKKAQKMKKVVETAFGSVVCHIGTWLSQEGMTPAMQLVFVQRHHADPDGEYRQPRQINFRAIALALKVLHCEAVVGIYSVGSMTTKIAVGNFVVPDDFFNPFDILHVSMDYEAHVVPEFNAKLRAVIVQALQNGGFDPYDGGVYVQTTGPRFETKSEVRFFAQFGELIGMTGANESELLNEMQIPFAMFSIVDNLANGIGDPLTLEAFKAMQKANAGLMERAFVHVLNELTRQKTLASLAITS</sequence>
<feature type="region of interest" description="Disordered" evidence="4">
    <location>
        <begin position="827"/>
        <end position="850"/>
    </location>
</feature>
<feature type="compositionally biased region" description="Basic and acidic residues" evidence="4">
    <location>
        <begin position="345"/>
        <end position="358"/>
    </location>
</feature>
<evidence type="ECO:0000259" key="5">
    <source>
        <dbReference type="PROSITE" id="PS50086"/>
    </source>
</evidence>
<keyword evidence="3" id="KW-0660">Purine salvage</keyword>
<dbReference type="Gene3D" id="3.40.50.1580">
    <property type="entry name" value="Nucleoside phosphorylase domain"/>
    <property type="match status" value="1"/>
</dbReference>
<feature type="domain" description="Rab-GAP TBC" evidence="5">
    <location>
        <begin position="541"/>
        <end position="726"/>
    </location>
</feature>
<feature type="region of interest" description="Disordered" evidence="4">
    <location>
        <begin position="332"/>
        <end position="358"/>
    </location>
</feature>
<dbReference type="SMART" id="SM00164">
    <property type="entry name" value="TBC"/>
    <property type="match status" value="2"/>
</dbReference>
<evidence type="ECO:0000256" key="4">
    <source>
        <dbReference type="SAM" id="MobiDB-lite"/>
    </source>
</evidence>
<dbReference type="CDD" id="cd09010">
    <property type="entry name" value="MTAP_SsMTAPII_like_MTIP"/>
    <property type="match status" value="1"/>
</dbReference>
<comment type="caution">
    <text evidence="6">The sequence shown here is derived from an EMBL/GenBank/DDBJ whole genome shotgun (WGS) entry which is preliminary data.</text>
</comment>